<dbReference type="SUPFAM" id="SSF57302">
    <property type="entry name" value="Snake toxin-like"/>
    <property type="match status" value="1"/>
</dbReference>
<dbReference type="InterPro" id="IPR045860">
    <property type="entry name" value="Snake_toxin-like_sf"/>
</dbReference>
<evidence type="ECO:0008006" key="5">
    <source>
        <dbReference type="Google" id="ProtNLM"/>
    </source>
</evidence>
<dbReference type="GO" id="GO:0030431">
    <property type="term" value="P:sleep"/>
    <property type="evidence" value="ECO:0007669"/>
    <property type="project" value="InterPro"/>
</dbReference>
<evidence type="ECO:0000256" key="2">
    <source>
        <dbReference type="ARBA" id="ARBA00023180"/>
    </source>
</evidence>
<organism evidence="3 4">
    <name type="scientific">Exocentrus adspersus</name>
    <dbReference type="NCBI Taxonomy" id="1586481"/>
    <lineage>
        <taxon>Eukaryota</taxon>
        <taxon>Metazoa</taxon>
        <taxon>Ecdysozoa</taxon>
        <taxon>Arthropoda</taxon>
        <taxon>Hexapoda</taxon>
        <taxon>Insecta</taxon>
        <taxon>Pterygota</taxon>
        <taxon>Neoptera</taxon>
        <taxon>Endopterygota</taxon>
        <taxon>Coleoptera</taxon>
        <taxon>Polyphaga</taxon>
        <taxon>Cucujiformia</taxon>
        <taxon>Chrysomeloidea</taxon>
        <taxon>Cerambycidae</taxon>
        <taxon>Lamiinae</taxon>
        <taxon>Acanthocinini</taxon>
        <taxon>Exocentrus</taxon>
    </lineage>
</organism>
<accession>A0AAV8VLN0</accession>
<dbReference type="Pfam" id="PF17064">
    <property type="entry name" value="QVR"/>
    <property type="match status" value="1"/>
</dbReference>
<dbReference type="Proteomes" id="UP001159042">
    <property type="component" value="Unassembled WGS sequence"/>
</dbReference>
<name>A0AAV8VLN0_9CUCU</name>
<protein>
    <recommendedName>
        <fullName evidence="5">Protein quiver</fullName>
    </recommendedName>
</protein>
<dbReference type="EMBL" id="JANEYG010000057">
    <property type="protein sequence ID" value="KAJ8915183.1"/>
    <property type="molecule type" value="Genomic_DNA"/>
</dbReference>
<reference evidence="3 4" key="1">
    <citation type="journal article" date="2023" name="Insect Mol. Biol.">
        <title>Genome sequencing provides insights into the evolution of gene families encoding plant cell wall-degrading enzymes in longhorned beetles.</title>
        <authorList>
            <person name="Shin N.R."/>
            <person name="Okamura Y."/>
            <person name="Kirsch R."/>
            <person name="Pauchet Y."/>
        </authorList>
    </citation>
    <scope>NUCLEOTIDE SEQUENCE [LARGE SCALE GENOMIC DNA]</scope>
    <source>
        <strain evidence="3">EAD_L_NR</strain>
    </source>
</reference>
<evidence type="ECO:0000313" key="4">
    <source>
        <dbReference type="Proteomes" id="UP001159042"/>
    </source>
</evidence>
<dbReference type="AlphaFoldDB" id="A0AAV8VLN0"/>
<keyword evidence="2" id="KW-0325">Glycoprotein</keyword>
<evidence type="ECO:0000313" key="3">
    <source>
        <dbReference type="EMBL" id="KAJ8915183.1"/>
    </source>
</evidence>
<evidence type="ECO:0000256" key="1">
    <source>
        <dbReference type="ARBA" id="ARBA00022729"/>
    </source>
</evidence>
<sequence>MPEGYALRCFTCTSLELQSSCSNASNETTNAVVCDPYCPVCVTVTWNDSVKTITVRSCAAFTDVCEIYNTTYGSMDSCTTCDTDLCNGFP</sequence>
<keyword evidence="4" id="KW-1185">Reference proteome</keyword>
<keyword evidence="1" id="KW-0732">Signal</keyword>
<gene>
    <name evidence="3" type="ORF">NQ315_000436</name>
</gene>
<comment type="caution">
    <text evidence="3">The sequence shown here is derived from an EMBL/GenBank/DDBJ whole genome shotgun (WGS) entry which is preliminary data.</text>
</comment>
<dbReference type="GO" id="GO:0032222">
    <property type="term" value="P:regulation of synaptic transmission, cholinergic"/>
    <property type="evidence" value="ECO:0007669"/>
    <property type="project" value="InterPro"/>
</dbReference>
<proteinExistence type="predicted"/>
<dbReference type="InterPro" id="IPR031424">
    <property type="entry name" value="QVR-like"/>
</dbReference>